<dbReference type="InterPro" id="IPR001646">
    <property type="entry name" value="5peptide_repeat"/>
</dbReference>
<name>A0A927ICX7_9ACTN</name>
<dbReference type="RefSeq" id="WP_191209796.1">
    <property type="nucleotide sequence ID" value="NZ_JACXYU010000005.1"/>
</dbReference>
<evidence type="ECO:0000313" key="2">
    <source>
        <dbReference type="EMBL" id="MBD3932522.1"/>
    </source>
</evidence>
<feature type="transmembrane region" description="Helical" evidence="1">
    <location>
        <begin position="15"/>
        <end position="35"/>
    </location>
</feature>
<dbReference type="PANTHER" id="PTHR14136">
    <property type="entry name" value="BTB_POZ DOMAIN-CONTAINING PROTEIN KCTD9"/>
    <property type="match status" value="1"/>
</dbReference>
<keyword evidence="1" id="KW-1133">Transmembrane helix</keyword>
<dbReference type="InterPro" id="IPR051082">
    <property type="entry name" value="Pentapeptide-BTB/POZ_domain"/>
</dbReference>
<dbReference type="Gene3D" id="2.160.20.80">
    <property type="entry name" value="E3 ubiquitin-protein ligase SopA"/>
    <property type="match status" value="1"/>
</dbReference>
<keyword evidence="3" id="KW-1185">Reference proteome</keyword>
<reference evidence="2" key="1">
    <citation type="submission" date="2020-09" db="EMBL/GenBank/DDBJ databases">
        <title>Secondary metabolite and genome analysis of marine Streptomyces chumphonensis KK1-2T.</title>
        <authorList>
            <person name="Phongsopitanun W."/>
            <person name="Kanchanasin P."/>
            <person name="Pittayakhajonwut P."/>
            <person name="Suwanborirux K."/>
            <person name="Tanasupawat S."/>
        </authorList>
    </citation>
    <scope>NUCLEOTIDE SEQUENCE</scope>
    <source>
        <strain evidence="2">KK1-2</strain>
    </source>
</reference>
<dbReference type="EMBL" id="JACXYU010000005">
    <property type="protein sequence ID" value="MBD3932522.1"/>
    <property type="molecule type" value="Genomic_DNA"/>
</dbReference>
<dbReference type="PANTHER" id="PTHR14136:SF17">
    <property type="entry name" value="BTB_POZ DOMAIN-CONTAINING PROTEIN KCTD9"/>
    <property type="match status" value="1"/>
</dbReference>
<dbReference type="AlphaFoldDB" id="A0A927ICX7"/>
<evidence type="ECO:0000313" key="3">
    <source>
        <dbReference type="Proteomes" id="UP000632289"/>
    </source>
</evidence>
<protein>
    <submittedName>
        <fullName evidence="2">Pentapeptide repeat-containing protein</fullName>
    </submittedName>
</protein>
<keyword evidence="1" id="KW-0812">Transmembrane</keyword>
<sequence>MDDLSPGAGAAVNGFRTGIAALGVGAAALVSLYFAHRTYELGKSAQFTDRFSKAVEMLSANEEPTMALGGIYALERVMKDSPYDRSAVIEVLAAHIRRRSSFGGLSANASPSYTERNICRAEDVAAALTVLARREFRGDDPQVDLSRCDLRRFSFSRGANFRNTDFSESHLGNCYLPEANFSGSYFRGTLLTWARVEGADLSDCAFPEADMTAINLAGAKLDGSNLMAANGLRQGAIDQVRSAKGAVWPDGVPQDEDK</sequence>
<organism evidence="2 3">
    <name type="scientific">Streptomyces chumphonensis</name>
    <dbReference type="NCBI Taxonomy" id="1214925"/>
    <lineage>
        <taxon>Bacteria</taxon>
        <taxon>Bacillati</taxon>
        <taxon>Actinomycetota</taxon>
        <taxon>Actinomycetes</taxon>
        <taxon>Kitasatosporales</taxon>
        <taxon>Streptomycetaceae</taxon>
        <taxon>Streptomyces</taxon>
    </lineage>
</organism>
<dbReference type="SUPFAM" id="SSF141571">
    <property type="entry name" value="Pentapeptide repeat-like"/>
    <property type="match status" value="1"/>
</dbReference>
<accession>A0A927ICX7</accession>
<keyword evidence="1" id="KW-0472">Membrane</keyword>
<evidence type="ECO:0000256" key="1">
    <source>
        <dbReference type="SAM" id="Phobius"/>
    </source>
</evidence>
<proteinExistence type="predicted"/>
<dbReference type="Pfam" id="PF00805">
    <property type="entry name" value="Pentapeptide"/>
    <property type="match status" value="2"/>
</dbReference>
<comment type="caution">
    <text evidence="2">The sequence shown here is derived from an EMBL/GenBank/DDBJ whole genome shotgun (WGS) entry which is preliminary data.</text>
</comment>
<dbReference type="Proteomes" id="UP000632289">
    <property type="component" value="Unassembled WGS sequence"/>
</dbReference>
<gene>
    <name evidence="2" type="ORF">IF129_13285</name>
</gene>